<dbReference type="GO" id="GO:0046654">
    <property type="term" value="P:tetrahydrofolate biosynthetic process"/>
    <property type="evidence" value="ECO:0007669"/>
    <property type="project" value="UniProtKB-UniPathway"/>
</dbReference>
<dbReference type="Gene3D" id="3.30.70.560">
    <property type="entry name" value="7,8-Dihydro-6-hydroxymethylpterin-pyrophosphokinase HPPK"/>
    <property type="match status" value="1"/>
</dbReference>
<keyword evidence="6" id="KW-0547">Nucleotide-binding</keyword>
<dbReference type="Pfam" id="PF01288">
    <property type="entry name" value="HPPK"/>
    <property type="match status" value="1"/>
</dbReference>
<dbReference type="Proteomes" id="UP000283855">
    <property type="component" value="Unassembled WGS sequence"/>
</dbReference>
<dbReference type="GO" id="GO:0046656">
    <property type="term" value="P:folic acid biosynthetic process"/>
    <property type="evidence" value="ECO:0007669"/>
    <property type="project" value="UniProtKB-KW"/>
</dbReference>
<evidence type="ECO:0000256" key="10">
    <source>
        <dbReference type="ARBA" id="ARBA00029409"/>
    </source>
</evidence>
<evidence type="ECO:0000256" key="4">
    <source>
        <dbReference type="ARBA" id="ARBA00016218"/>
    </source>
</evidence>
<dbReference type="AlphaFoldDB" id="A0A413SZX6"/>
<comment type="pathway">
    <text evidence="1">Cofactor biosynthesis; tetrahydrofolate biosynthesis; 2-amino-4-hydroxy-6-hydroxymethyl-7,8-dihydropteridine diphosphate from 7,8-dihydroneopterin triphosphate: step 4/4.</text>
</comment>
<sequence>MGISLFIRTFAEVNDRTMNCSHECLICLGSNKDGVLRLKTAEYMLEELFPGIHWGRILTTIPEGTDFPALYMNRAARLYTAMSPEALQDCLKDIERRNGRTPDDKQRGIVALDIDLLTYDGRILRPKDWDKHYVQQALEAL</sequence>
<dbReference type="EC" id="2.7.6.3" evidence="3"/>
<organism evidence="14 15">
    <name type="scientific">Phocaeicola coprophilus</name>
    <dbReference type="NCBI Taxonomy" id="387090"/>
    <lineage>
        <taxon>Bacteria</taxon>
        <taxon>Pseudomonadati</taxon>
        <taxon>Bacteroidota</taxon>
        <taxon>Bacteroidia</taxon>
        <taxon>Bacteroidales</taxon>
        <taxon>Bacteroidaceae</taxon>
        <taxon>Phocaeicola</taxon>
    </lineage>
</organism>
<evidence type="ECO:0000256" key="9">
    <source>
        <dbReference type="ARBA" id="ARBA00022909"/>
    </source>
</evidence>
<accession>A0A413SZX6</accession>
<dbReference type="SUPFAM" id="SSF55083">
    <property type="entry name" value="6-hydroxymethyl-7,8-dihydropterin pyrophosphokinase, HPPK"/>
    <property type="match status" value="1"/>
</dbReference>
<evidence type="ECO:0000256" key="1">
    <source>
        <dbReference type="ARBA" id="ARBA00005051"/>
    </source>
</evidence>
<dbReference type="GO" id="GO:0016301">
    <property type="term" value="F:kinase activity"/>
    <property type="evidence" value="ECO:0007669"/>
    <property type="project" value="UniProtKB-KW"/>
</dbReference>
<evidence type="ECO:0000256" key="3">
    <source>
        <dbReference type="ARBA" id="ARBA00013253"/>
    </source>
</evidence>
<evidence type="ECO:0000256" key="6">
    <source>
        <dbReference type="ARBA" id="ARBA00022741"/>
    </source>
</evidence>
<evidence type="ECO:0000256" key="7">
    <source>
        <dbReference type="ARBA" id="ARBA00022777"/>
    </source>
</evidence>
<keyword evidence="7 14" id="KW-0418">Kinase</keyword>
<comment type="function">
    <text evidence="10">Catalyzes the transfer of pyrophosphate from adenosine triphosphate (ATP) to 6-hydroxymethyl-7,8-dihydropterin, an enzymatic step in folate biosynthesis pathway.</text>
</comment>
<dbReference type="InterPro" id="IPR035907">
    <property type="entry name" value="Hppk_sf"/>
</dbReference>
<evidence type="ECO:0000256" key="5">
    <source>
        <dbReference type="ARBA" id="ARBA00022679"/>
    </source>
</evidence>
<dbReference type="PANTHER" id="PTHR43071:SF1">
    <property type="entry name" value="2-AMINO-4-HYDROXY-6-HYDROXYMETHYLDIHYDROPTERIDINE PYROPHOSPHOKINASE"/>
    <property type="match status" value="1"/>
</dbReference>
<dbReference type="GO" id="GO:0003848">
    <property type="term" value="F:2-amino-4-hydroxy-6-hydroxymethyldihydropteridine diphosphokinase activity"/>
    <property type="evidence" value="ECO:0007669"/>
    <property type="project" value="UniProtKB-EC"/>
</dbReference>
<evidence type="ECO:0000256" key="11">
    <source>
        <dbReference type="ARBA" id="ARBA00029766"/>
    </source>
</evidence>
<reference evidence="14 15" key="1">
    <citation type="submission" date="2018-08" db="EMBL/GenBank/DDBJ databases">
        <title>A genome reference for cultivated species of the human gut microbiota.</title>
        <authorList>
            <person name="Zou Y."/>
            <person name="Xue W."/>
            <person name="Luo G."/>
        </authorList>
    </citation>
    <scope>NUCLEOTIDE SEQUENCE [LARGE SCALE GENOMIC DNA]</scope>
    <source>
        <strain evidence="14 15">AM42-38</strain>
    </source>
</reference>
<keyword evidence="8" id="KW-0067">ATP-binding</keyword>
<dbReference type="PANTHER" id="PTHR43071">
    <property type="entry name" value="2-AMINO-4-HYDROXY-6-HYDROXYMETHYLDIHYDROPTERIDINE PYROPHOSPHOKINASE"/>
    <property type="match status" value="1"/>
</dbReference>
<dbReference type="GO" id="GO:0005524">
    <property type="term" value="F:ATP binding"/>
    <property type="evidence" value="ECO:0007669"/>
    <property type="project" value="UniProtKB-KW"/>
</dbReference>
<dbReference type="UniPathway" id="UPA00077">
    <property type="reaction ID" value="UER00155"/>
</dbReference>
<proteinExistence type="inferred from homology"/>
<protein>
    <recommendedName>
        <fullName evidence="4">2-amino-4-hydroxy-6-hydroxymethyldihydropteridine pyrophosphokinase</fullName>
        <ecNumber evidence="3">2.7.6.3</ecNumber>
    </recommendedName>
    <alternativeName>
        <fullName evidence="11">6-hydroxymethyl-7,8-dihydropterin pyrophosphokinase</fullName>
    </alternativeName>
    <alternativeName>
        <fullName evidence="12">7,8-dihydro-6-hydroxymethylpterin-pyrophosphokinase</fullName>
    </alternativeName>
</protein>
<evidence type="ECO:0000256" key="8">
    <source>
        <dbReference type="ARBA" id="ARBA00022840"/>
    </source>
</evidence>
<evidence type="ECO:0000259" key="13">
    <source>
        <dbReference type="Pfam" id="PF01288"/>
    </source>
</evidence>
<dbReference type="EMBL" id="QSFT01000014">
    <property type="protein sequence ID" value="RHA75729.1"/>
    <property type="molecule type" value="Genomic_DNA"/>
</dbReference>
<comment type="similarity">
    <text evidence="2">Belongs to the HPPK family.</text>
</comment>
<gene>
    <name evidence="14" type="ORF">DW921_07970</name>
</gene>
<comment type="caution">
    <text evidence="14">The sequence shown here is derived from an EMBL/GenBank/DDBJ whole genome shotgun (WGS) entry which is preliminary data.</text>
</comment>
<evidence type="ECO:0000256" key="2">
    <source>
        <dbReference type="ARBA" id="ARBA00005810"/>
    </source>
</evidence>
<evidence type="ECO:0000256" key="12">
    <source>
        <dbReference type="ARBA" id="ARBA00033413"/>
    </source>
</evidence>
<keyword evidence="5" id="KW-0808">Transferase</keyword>
<dbReference type="InterPro" id="IPR000550">
    <property type="entry name" value="Hppk"/>
</dbReference>
<keyword evidence="9" id="KW-0289">Folate biosynthesis</keyword>
<name>A0A413SZX6_9BACT</name>
<evidence type="ECO:0000313" key="15">
    <source>
        <dbReference type="Proteomes" id="UP000283855"/>
    </source>
</evidence>
<evidence type="ECO:0000313" key="14">
    <source>
        <dbReference type="EMBL" id="RHA75729.1"/>
    </source>
</evidence>
<feature type="domain" description="7,8-dihydro-6-hydroxymethylpterin-pyrophosphokinase" evidence="13">
    <location>
        <begin position="26"/>
        <end position="138"/>
    </location>
</feature>